<dbReference type="EMBL" id="SRPO01000006">
    <property type="protein sequence ID" value="KAG5949306.1"/>
    <property type="molecule type" value="Genomic_DNA"/>
</dbReference>
<dbReference type="Proteomes" id="UP000706124">
    <property type="component" value="Unassembled WGS sequence"/>
</dbReference>
<reference evidence="1 2" key="1">
    <citation type="journal article" date="2020" name="bioRxiv">
        <title>Whole genome comparisons of ergot fungi reveals the divergence and evolution of species within the genus Claviceps are the result of varying mechanisms driving genome evolution and host range expansion.</title>
        <authorList>
            <person name="Wyka S.A."/>
            <person name="Mondo S.J."/>
            <person name="Liu M."/>
            <person name="Dettman J."/>
            <person name="Nalam V."/>
            <person name="Broders K.D."/>
        </authorList>
    </citation>
    <scope>NUCLEOTIDE SEQUENCE [LARGE SCALE GENOMIC DNA]</scope>
    <source>
        <strain evidence="1 2">CCC 1485</strain>
    </source>
</reference>
<organism evidence="1 2">
    <name type="scientific">Claviceps pazoutovae</name>
    <dbReference type="NCBI Taxonomy" id="1649127"/>
    <lineage>
        <taxon>Eukaryota</taxon>
        <taxon>Fungi</taxon>
        <taxon>Dikarya</taxon>
        <taxon>Ascomycota</taxon>
        <taxon>Pezizomycotina</taxon>
        <taxon>Sordariomycetes</taxon>
        <taxon>Hypocreomycetidae</taxon>
        <taxon>Hypocreales</taxon>
        <taxon>Clavicipitaceae</taxon>
        <taxon>Claviceps</taxon>
    </lineage>
</organism>
<proteinExistence type="predicted"/>
<name>A0A9P7SLS6_9HYPO</name>
<dbReference type="AlphaFoldDB" id="A0A9P7SLS6"/>
<gene>
    <name evidence="1" type="ORF">E4U60_006232</name>
</gene>
<accession>A0A9P7SLS6</accession>
<evidence type="ECO:0000313" key="1">
    <source>
        <dbReference type="EMBL" id="KAG5949306.1"/>
    </source>
</evidence>
<sequence length="133" mass="15002">MDLQVPRATLDYNAQPCRLQNSSSLDYGHPRGIVLPVVPRSGTRHWQLHAGIYHREDIWSPWEGVKHPWIAQEPTTQASASPFPAIVHYTCPNMKLLHLLLPPFSHGYLPLPLFLPVVFGADADHQQRPPPPP</sequence>
<evidence type="ECO:0000313" key="2">
    <source>
        <dbReference type="Proteomes" id="UP000706124"/>
    </source>
</evidence>
<comment type="caution">
    <text evidence="1">The sequence shown here is derived from an EMBL/GenBank/DDBJ whole genome shotgun (WGS) entry which is preliminary data.</text>
</comment>
<keyword evidence="2" id="KW-1185">Reference proteome</keyword>
<protein>
    <submittedName>
        <fullName evidence="1">Uncharacterized protein</fullName>
    </submittedName>
</protein>
<dbReference type="OrthoDB" id="10374865at2759"/>